<dbReference type="RefSeq" id="WP_338437745.1">
    <property type="nucleotide sequence ID" value="NZ_JAUYVH010000012.1"/>
</dbReference>
<evidence type="ECO:0000313" key="2">
    <source>
        <dbReference type="EMBL" id="MDQ9171794.1"/>
    </source>
</evidence>
<organism evidence="2 3">
    <name type="scientific">Keguizhuia sedimenti</name>
    <dbReference type="NCBI Taxonomy" id="3064264"/>
    <lineage>
        <taxon>Bacteria</taxon>
        <taxon>Pseudomonadati</taxon>
        <taxon>Pseudomonadota</taxon>
        <taxon>Betaproteobacteria</taxon>
        <taxon>Burkholderiales</taxon>
        <taxon>Oxalobacteraceae</taxon>
        <taxon>Keguizhuia</taxon>
    </lineage>
</organism>
<comment type="caution">
    <text evidence="2">The sequence shown here is derived from an EMBL/GenBank/DDBJ whole genome shotgun (WGS) entry which is preliminary data.</text>
</comment>
<dbReference type="EMBL" id="JAUYVH010000012">
    <property type="protein sequence ID" value="MDQ9171794.1"/>
    <property type="molecule type" value="Genomic_DNA"/>
</dbReference>
<feature type="transmembrane region" description="Helical" evidence="1">
    <location>
        <begin position="57"/>
        <end position="83"/>
    </location>
</feature>
<keyword evidence="1" id="KW-1133">Transmembrane helix</keyword>
<evidence type="ECO:0000313" key="3">
    <source>
        <dbReference type="Proteomes" id="UP001225596"/>
    </source>
</evidence>
<protein>
    <submittedName>
        <fullName evidence="2">DUF2254 domain-containing protein</fullName>
    </submittedName>
</protein>
<feature type="transmembrane region" description="Helical" evidence="1">
    <location>
        <begin position="104"/>
        <end position="127"/>
    </location>
</feature>
<sequence length="421" mass="45811">MAEKFRLYLAELRERLWVKPLIACILSIIAALIADMADEIWLGHGVPNITQESAEDLLKIIAASMLVIATFAVASMVAAYASTGNNATPRAFPLIIADDVSQNALSTFIGAFIFSIVALTALMNSYYGRAGRFTLFVLALLVLGFVIFTFLRWVDRIARLGRLGAIIDRVEAATAASLHRRRCAPRLRGMAVHGNGADGHAIYAEAVGYVQHIDMAALQKYAEESQTRIVVAALPGTFTAPGRALAYVHPDARITEKGLGKIASAFLIRDDRRFDDDPRFGLVVLSEIASRALSPAVNDPGTAIDIIGTYVRLFVQWAKPLEKDEEQAGCHDRVEVPSLYVHDMFDDAFSAIARDGAGMVEVCVRLLKGLDALARIGDPALREAAIRHGRLARERAEDALSHLEDLKAIRNASAFCNEGPT</sequence>
<name>A0ABU1BSE0_9BURK</name>
<dbReference type="InterPro" id="IPR018723">
    <property type="entry name" value="DUF2254_membrane"/>
</dbReference>
<dbReference type="Pfam" id="PF10011">
    <property type="entry name" value="DUF2254"/>
    <property type="match status" value="1"/>
</dbReference>
<dbReference type="Proteomes" id="UP001225596">
    <property type="component" value="Unassembled WGS sequence"/>
</dbReference>
<keyword evidence="3" id="KW-1185">Reference proteome</keyword>
<keyword evidence="1" id="KW-0812">Transmembrane</keyword>
<feature type="transmembrane region" description="Helical" evidence="1">
    <location>
        <begin position="133"/>
        <end position="154"/>
    </location>
</feature>
<accession>A0ABU1BSE0</accession>
<keyword evidence="1" id="KW-0472">Membrane</keyword>
<gene>
    <name evidence="2" type="ORF">Q8A64_15375</name>
</gene>
<reference evidence="2 3" key="1">
    <citation type="submission" date="2023-08" db="EMBL/GenBank/DDBJ databases">
        <title>Oxalobacteraceae gen .nov., isolated from river sludge outside the plant.</title>
        <authorList>
            <person name="Zhao S.Y."/>
        </authorList>
    </citation>
    <scope>NUCLEOTIDE SEQUENCE [LARGE SCALE GENOMIC DNA]</scope>
    <source>
        <strain evidence="2 3">R-40</strain>
    </source>
</reference>
<proteinExistence type="predicted"/>
<feature type="transmembrane region" description="Helical" evidence="1">
    <location>
        <begin position="16"/>
        <end position="37"/>
    </location>
</feature>
<evidence type="ECO:0000256" key="1">
    <source>
        <dbReference type="SAM" id="Phobius"/>
    </source>
</evidence>